<dbReference type="Pfam" id="PF00437">
    <property type="entry name" value="T2SSE"/>
    <property type="match status" value="1"/>
</dbReference>
<accession>A0AAW6TUV8</accession>
<dbReference type="Proteomes" id="UP001431776">
    <property type="component" value="Unassembled WGS sequence"/>
</dbReference>
<comment type="catalytic activity">
    <reaction evidence="8">
        <text>ATP + H2O + cellular proteinSide 1 = ADP + phosphate + cellular proteinSide 2.</text>
        <dbReference type="EC" id="7.4.2.8"/>
    </reaction>
</comment>
<evidence type="ECO:0000313" key="11">
    <source>
        <dbReference type="Proteomes" id="UP001431776"/>
    </source>
</evidence>
<dbReference type="PROSITE" id="PS00662">
    <property type="entry name" value="T2SP_E"/>
    <property type="match status" value="1"/>
</dbReference>
<dbReference type="EMBL" id="JASCXX010000004">
    <property type="protein sequence ID" value="MDI6448420.1"/>
    <property type="molecule type" value="Genomic_DNA"/>
</dbReference>
<evidence type="ECO:0000256" key="6">
    <source>
        <dbReference type="ARBA" id="ARBA00022967"/>
    </source>
</evidence>
<dbReference type="PANTHER" id="PTHR30258">
    <property type="entry name" value="TYPE II SECRETION SYSTEM PROTEIN GSPE-RELATED"/>
    <property type="match status" value="1"/>
</dbReference>
<feature type="domain" description="Bacterial type II secretion system protein E" evidence="9">
    <location>
        <begin position="382"/>
        <end position="396"/>
    </location>
</feature>
<evidence type="ECO:0000313" key="10">
    <source>
        <dbReference type="EMBL" id="MDI6448420.1"/>
    </source>
</evidence>
<dbReference type="InterPro" id="IPR013369">
    <property type="entry name" value="T2SS_GspE"/>
</dbReference>
<organism evidence="10 11">
    <name type="scientific">Anaerobaca lacustris</name>
    <dbReference type="NCBI Taxonomy" id="3044600"/>
    <lineage>
        <taxon>Bacteria</taxon>
        <taxon>Pseudomonadati</taxon>
        <taxon>Planctomycetota</taxon>
        <taxon>Phycisphaerae</taxon>
        <taxon>Sedimentisphaerales</taxon>
        <taxon>Anaerobacaceae</taxon>
        <taxon>Anaerobaca</taxon>
    </lineage>
</organism>
<reference evidence="10" key="1">
    <citation type="submission" date="2023-05" db="EMBL/GenBank/DDBJ databases">
        <title>Anaerotaeda fermentans gen. nov., sp. nov., a novel anaerobic planctomycete of the new family within the order Sedimentisphaerales isolated from Taman Peninsula, Russia.</title>
        <authorList>
            <person name="Khomyakova M.A."/>
            <person name="Merkel A.Y."/>
            <person name="Slobodkin A.I."/>
        </authorList>
    </citation>
    <scope>NUCLEOTIDE SEQUENCE</scope>
    <source>
        <strain evidence="10">M17dextr</strain>
    </source>
</reference>
<dbReference type="FunFam" id="3.30.450.90:FF:000001">
    <property type="entry name" value="Type II secretion system ATPase GspE"/>
    <property type="match status" value="1"/>
</dbReference>
<evidence type="ECO:0000256" key="2">
    <source>
        <dbReference type="ARBA" id="ARBA00022448"/>
    </source>
</evidence>
<comment type="similarity">
    <text evidence="1">Belongs to the GSP E family.</text>
</comment>
<sequence length="568" mass="63040">MKNLLIQTAERTGLVKAEQLASFLDQNAGQGRLDEVLLSCPYFTEDVVLKLFAEALGWEYLPEISEKSVPREFIESVPPMYAQHHFLIGVKSEDSNGELTVVLSRPLDANVLDNVSKMTGMPVKPAVATRAAITAVIDVAYEQRNTVIEEVAEELDSQNLDQLVDEVSASDDLLDVVNRPPVIRLVNDILFRALQLRASDIHVHPYEAKIQIRYRIDGILYDVLTLNRNVLPLITSRIKVMAGMDIAERRMPQDGRSSVRLGQREVDLRVSTVPTSFGERSVLRLLDKSTGVFALEELGLWPEDLKKLDSLLHRAHGVIFVTGPTGSGKSTSLYAYLNRINSAEKNVLTIEDPIEYQLEGISQIQVASKKGMTFATSLRHVLRQDPDVIMVGEVRDIETARMAIQSSLTGHLVFSTLHTNDSAGAVSRLLDLGLEPYLVSSSLIAIIAQRLVRRVCPDCKRPTEPAPHELRDLGLDGLEEQKDATFFVGEGCSRCFQTGYRGRTGIYEVMLVNEPIQELIYRQETAGQIKRLAVQAGMQTLRMDGARKVLAGITTVSEVLRVTQADVS</sequence>
<evidence type="ECO:0000256" key="7">
    <source>
        <dbReference type="ARBA" id="ARBA00024382"/>
    </source>
</evidence>
<evidence type="ECO:0000256" key="1">
    <source>
        <dbReference type="ARBA" id="ARBA00006611"/>
    </source>
</evidence>
<comment type="caution">
    <text evidence="10">The sequence shown here is derived from an EMBL/GenBank/DDBJ whole genome shotgun (WGS) entry which is preliminary data.</text>
</comment>
<dbReference type="SMART" id="SM00382">
    <property type="entry name" value="AAA"/>
    <property type="match status" value="1"/>
</dbReference>
<dbReference type="InterPro" id="IPR037257">
    <property type="entry name" value="T2SS_E_N_sf"/>
</dbReference>
<dbReference type="GO" id="GO:0016887">
    <property type="term" value="F:ATP hydrolysis activity"/>
    <property type="evidence" value="ECO:0007669"/>
    <property type="project" value="TreeGrafter"/>
</dbReference>
<dbReference type="GO" id="GO:0005524">
    <property type="term" value="F:ATP binding"/>
    <property type="evidence" value="ECO:0007669"/>
    <property type="project" value="UniProtKB-KW"/>
</dbReference>
<evidence type="ECO:0000256" key="3">
    <source>
        <dbReference type="ARBA" id="ARBA00022741"/>
    </source>
</evidence>
<dbReference type="SUPFAM" id="SSF52540">
    <property type="entry name" value="P-loop containing nucleoside triphosphate hydrolases"/>
    <property type="match status" value="1"/>
</dbReference>
<dbReference type="Pfam" id="PF05157">
    <property type="entry name" value="MshEN"/>
    <property type="match status" value="1"/>
</dbReference>
<dbReference type="Gene3D" id="3.40.50.300">
    <property type="entry name" value="P-loop containing nucleotide triphosphate hydrolases"/>
    <property type="match status" value="1"/>
</dbReference>
<keyword evidence="4" id="KW-0067">ATP-binding</keyword>
<keyword evidence="6" id="KW-1278">Translocase</keyword>
<dbReference type="CDD" id="cd01129">
    <property type="entry name" value="PulE-GspE-like"/>
    <property type="match status" value="1"/>
</dbReference>
<dbReference type="GO" id="GO:0015627">
    <property type="term" value="C:type II protein secretion system complex"/>
    <property type="evidence" value="ECO:0007669"/>
    <property type="project" value="InterPro"/>
</dbReference>
<name>A0AAW6TUV8_9BACT</name>
<proteinExistence type="inferred from homology"/>
<keyword evidence="2" id="KW-0813">Transport</keyword>
<dbReference type="InterPro" id="IPR003593">
    <property type="entry name" value="AAA+_ATPase"/>
</dbReference>
<gene>
    <name evidence="10" type="primary">gspE</name>
    <name evidence="10" type="ORF">QJ522_05140</name>
</gene>
<dbReference type="Gene3D" id="3.30.450.90">
    <property type="match status" value="1"/>
</dbReference>
<dbReference type="FunFam" id="3.40.50.300:FF:000398">
    <property type="entry name" value="Type IV pilus assembly ATPase PilB"/>
    <property type="match status" value="1"/>
</dbReference>
<protein>
    <recommendedName>
        <fullName evidence="7">protein-secreting ATPase</fullName>
        <ecNumber evidence="7">7.4.2.8</ecNumber>
    </recommendedName>
</protein>
<keyword evidence="3" id="KW-0547">Nucleotide-binding</keyword>
<dbReference type="GO" id="GO:0015628">
    <property type="term" value="P:protein secretion by the type II secretion system"/>
    <property type="evidence" value="ECO:0007669"/>
    <property type="project" value="InterPro"/>
</dbReference>
<dbReference type="EC" id="7.4.2.8" evidence="7"/>
<dbReference type="InterPro" id="IPR027417">
    <property type="entry name" value="P-loop_NTPase"/>
</dbReference>
<dbReference type="RefSeq" id="WP_349243825.1">
    <property type="nucleotide sequence ID" value="NZ_JASCXX010000004.1"/>
</dbReference>
<evidence type="ECO:0000256" key="4">
    <source>
        <dbReference type="ARBA" id="ARBA00022840"/>
    </source>
</evidence>
<dbReference type="GO" id="GO:0005886">
    <property type="term" value="C:plasma membrane"/>
    <property type="evidence" value="ECO:0007669"/>
    <property type="project" value="TreeGrafter"/>
</dbReference>
<dbReference type="GO" id="GO:0008564">
    <property type="term" value="F:protein-exporting ATPase activity"/>
    <property type="evidence" value="ECO:0007669"/>
    <property type="project" value="UniProtKB-EC"/>
</dbReference>
<dbReference type="PANTHER" id="PTHR30258:SF2">
    <property type="entry name" value="COMG OPERON PROTEIN 1"/>
    <property type="match status" value="1"/>
</dbReference>
<dbReference type="Gene3D" id="3.30.300.160">
    <property type="entry name" value="Type II secretion system, protein E, N-terminal domain"/>
    <property type="match status" value="1"/>
</dbReference>
<keyword evidence="5" id="KW-0653">Protein transport</keyword>
<keyword evidence="11" id="KW-1185">Reference proteome</keyword>
<evidence type="ECO:0000256" key="5">
    <source>
        <dbReference type="ARBA" id="ARBA00022927"/>
    </source>
</evidence>
<dbReference type="SUPFAM" id="SSF160246">
    <property type="entry name" value="EspE N-terminal domain-like"/>
    <property type="match status" value="1"/>
</dbReference>
<dbReference type="InterPro" id="IPR001482">
    <property type="entry name" value="T2SS/T4SS_dom"/>
</dbReference>
<dbReference type="NCBIfam" id="TIGR02533">
    <property type="entry name" value="type_II_gspE"/>
    <property type="match status" value="1"/>
</dbReference>
<dbReference type="AlphaFoldDB" id="A0AAW6TUV8"/>
<evidence type="ECO:0000259" key="9">
    <source>
        <dbReference type="PROSITE" id="PS00662"/>
    </source>
</evidence>
<dbReference type="InterPro" id="IPR007831">
    <property type="entry name" value="T2SS_GspE_N"/>
</dbReference>
<evidence type="ECO:0000256" key="8">
    <source>
        <dbReference type="ARBA" id="ARBA00034006"/>
    </source>
</evidence>